<dbReference type="InterPro" id="IPR036188">
    <property type="entry name" value="FAD/NAD-bd_sf"/>
</dbReference>
<proteinExistence type="inferred from homology"/>
<dbReference type="Pfam" id="PF02852">
    <property type="entry name" value="Pyr_redox_dim"/>
    <property type="match status" value="1"/>
</dbReference>
<evidence type="ECO:0000256" key="3">
    <source>
        <dbReference type="ARBA" id="ARBA00022630"/>
    </source>
</evidence>
<dbReference type="Proteomes" id="UP000028091">
    <property type="component" value="Unassembled WGS sequence"/>
</dbReference>
<evidence type="ECO:0000256" key="6">
    <source>
        <dbReference type="ARBA" id="ARBA00023284"/>
    </source>
</evidence>
<comment type="caution">
    <text evidence="9">The sequence shown here is derived from an EMBL/GenBank/DDBJ whole genome shotgun (WGS) entry which is preliminary data.</text>
</comment>
<name>A0A081LD82_9BACI</name>
<protein>
    <submittedName>
        <fullName evidence="9">NADH dehydrogenase</fullName>
    </submittedName>
</protein>
<reference evidence="9 10" key="1">
    <citation type="submission" date="2012-09" db="EMBL/GenBank/DDBJ databases">
        <title>Genome Sequence of Bacillus sp. DW5-4.</title>
        <authorList>
            <person name="Lai Q."/>
            <person name="Liu Y."/>
            <person name="Shao Z."/>
        </authorList>
    </citation>
    <scope>NUCLEOTIDE SEQUENCE [LARGE SCALE GENOMIC DNA]</scope>
    <source>
        <strain evidence="9 10">DW5-4</strain>
    </source>
</reference>
<feature type="domain" description="FAD/NAD(P)-binding" evidence="8">
    <location>
        <begin position="1"/>
        <end position="292"/>
    </location>
</feature>
<dbReference type="PRINTS" id="PR00411">
    <property type="entry name" value="PNDRDTASEI"/>
</dbReference>
<sequence>MKYVMIGGDAAGMSCAMQIYREDPDAHIVAFEKGEIFSYGQCGLPYLIGGLIDHHRKLIARSAETFRDKYGIDARCLHEVTSIDPEQKTVSGVHTKTKEPFTETYDRLLIATGASPVTLDLDSQPLKGVHVLKTIPHALSILDHLKKDVTHVTIIGGGYIGLEMAENIKALGKDVHIIQRGETLGPGFDPDMARYLKEEADDQGIHVVLGETVQTLEGQTHVTAVHTDKQTIETDMVIIAIGVTPQTAFLDSTGIKRLQNGAIAVNEYMQTNVKDIYAAGDCAATYHRIKKALDYIPLGTTANKQGRIAGFHMTGTNRAFQGVTGTAVMKFMDVTAGRTGLSEKEAEEADIPFSTITIDSTDHAGYYPDAQKMKVKLIYRSDDHTLLGAQIIGKDGVDKRIDVMAAALYQKLTMTDLEDLDISYAPPFNSVWDPLQQAARRV</sequence>
<dbReference type="InterPro" id="IPR004099">
    <property type="entry name" value="Pyr_nucl-diS_OxRdtase_dimer"/>
</dbReference>
<dbReference type="EMBL" id="JOTP01000005">
    <property type="protein sequence ID" value="KEP27208.1"/>
    <property type="molecule type" value="Genomic_DNA"/>
</dbReference>
<dbReference type="eggNOG" id="COG0446">
    <property type="taxonomic scope" value="Bacteria"/>
</dbReference>
<dbReference type="SUPFAM" id="SSF51905">
    <property type="entry name" value="FAD/NAD(P)-binding domain"/>
    <property type="match status" value="1"/>
</dbReference>
<evidence type="ECO:0000256" key="1">
    <source>
        <dbReference type="ARBA" id="ARBA00001974"/>
    </source>
</evidence>
<evidence type="ECO:0000313" key="9">
    <source>
        <dbReference type="EMBL" id="KEP27208.1"/>
    </source>
</evidence>
<keyword evidence="4" id="KW-0274">FAD</keyword>
<dbReference type="PRINTS" id="PR00368">
    <property type="entry name" value="FADPNR"/>
</dbReference>
<keyword evidence="6" id="KW-0676">Redox-active center</keyword>
<evidence type="ECO:0000256" key="2">
    <source>
        <dbReference type="ARBA" id="ARBA00009130"/>
    </source>
</evidence>
<comment type="cofactor">
    <cofactor evidence="1">
        <name>FAD</name>
        <dbReference type="ChEBI" id="CHEBI:57692"/>
    </cofactor>
</comment>
<evidence type="ECO:0000259" key="8">
    <source>
        <dbReference type="Pfam" id="PF07992"/>
    </source>
</evidence>
<dbReference type="Gene3D" id="3.50.50.60">
    <property type="entry name" value="FAD/NAD(P)-binding domain"/>
    <property type="match status" value="2"/>
</dbReference>
<comment type="similarity">
    <text evidence="2">Belongs to the class-III pyridine nucleotide-disulfide oxidoreductase family.</text>
</comment>
<dbReference type="GO" id="GO:0016491">
    <property type="term" value="F:oxidoreductase activity"/>
    <property type="evidence" value="ECO:0007669"/>
    <property type="project" value="UniProtKB-KW"/>
</dbReference>
<keyword evidence="10" id="KW-1185">Reference proteome</keyword>
<evidence type="ECO:0000256" key="4">
    <source>
        <dbReference type="ARBA" id="ARBA00022827"/>
    </source>
</evidence>
<dbReference type="RefSeq" id="WP_034319839.1">
    <property type="nucleotide sequence ID" value="NZ_JBCMYH010000014.1"/>
</dbReference>
<dbReference type="PANTHER" id="PTHR43429:SF1">
    <property type="entry name" value="NAD(P)H SULFUR OXIDOREDUCTASE (COA-DEPENDENT)"/>
    <property type="match status" value="1"/>
</dbReference>
<keyword evidence="3" id="KW-0285">Flavoprotein</keyword>
<dbReference type="InterPro" id="IPR016156">
    <property type="entry name" value="FAD/NAD-linked_Rdtase_dimer_sf"/>
</dbReference>
<organism evidence="9 10">
    <name type="scientific">Bacillus zhangzhouensis</name>
    <dbReference type="NCBI Taxonomy" id="1178540"/>
    <lineage>
        <taxon>Bacteria</taxon>
        <taxon>Bacillati</taxon>
        <taxon>Bacillota</taxon>
        <taxon>Bacilli</taxon>
        <taxon>Bacillales</taxon>
        <taxon>Bacillaceae</taxon>
        <taxon>Bacillus</taxon>
    </lineage>
</organism>
<evidence type="ECO:0000256" key="5">
    <source>
        <dbReference type="ARBA" id="ARBA00023002"/>
    </source>
</evidence>
<dbReference type="NCBIfam" id="NF007123">
    <property type="entry name" value="PRK09564.1"/>
    <property type="match status" value="1"/>
</dbReference>
<dbReference type="PANTHER" id="PTHR43429">
    <property type="entry name" value="PYRIDINE NUCLEOTIDE-DISULFIDE OXIDOREDUCTASE DOMAIN-CONTAINING"/>
    <property type="match status" value="1"/>
</dbReference>
<dbReference type="SUPFAM" id="SSF55424">
    <property type="entry name" value="FAD/NAD-linked reductases, dimerisation (C-terminal) domain"/>
    <property type="match status" value="1"/>
</dbReference>
<gene>
    <name evidence="9" type="ORF">BA70_16145</name>
</gene>
<keyword evidence="5" id="KW-0560">Oxidoreductase</keyword>
<dbReference type="OrthoDB" id="9802028at2"/>
<evidence type="ECO:0000259" key="7">
    <source>
        <dbReference type="Pfam" id="PF02852"/>
    </source>
</evidence>
<dbReference type="InterPro" id="IPR023753">
    <property type="entry name" value="FAD/NAD-binding_dom"/>
</dbReference>
<dbReference type="Pfam" id="PF07992">
    <property type="entry name" value="Pyr_redox_2"/>
    <property type="match status" value="1"/>
</dbReference>
<accession>A0A081LD82</accession>
<feature type="domain" description="Pyridine nucleotide-disulphide oxidoreductase dimerisation" evidence="7">
    <location>
        <begin position="328"/>
        <end position="431"/>
    </location>
</feature>
<evidence type="ECO:0000313" key="10">
    <source>
        <dbReference type="Proteomes" id="UP000028091"/>
    </source>
</evidence>
<dbReference type="AlphaFoldDB" id="A0A081LD82"/>
<dbReference type="InterPro" id="IPR050260">
    <property type="entry name" value="FAD-bd_OxRdtase"/>
</dbReference>